<name>A0A553UQQ6_9DEIO</name>
<dbReference type="EMBL" id="VKDB01000016">
    <property type="protein sequence ID" value="TSA82546.1"/>
    <property type="molecule type" value="Genomic_DNA"/>
</dbReference>
<sequence length="329" mass="37013">MFRRKKTNQPVLFSNLNWPVVPVESWDTAQTSEADALNLVRLSGRHLEVWEAVGIKIAQFLAPQLTQDETGQDMLLEVPLLAYQHQQAFWIFIYSAATPQAASHFISVEQMALKAGATAGYFAPAPLPLKGAEGRSLFDPFHFPLSVLEHDKPLPEDDYLMWWPESAEDRLVGSEYAQMLDRIYQLQDEYGSLLCGVIALQVGWAEAESGVARADFPAQTAYAHVECPSGLPMVISMSQEKGLRFHFARSRNSLAQRLALLRVMERYLSQLTLAAREAELPSDVQRRGPEDEKPSRWWSGMPRFVDNRLDQGMDWLSMSVGLIMTSAQG</sequence>
<dbReference type="RefSeq" id="WP_143721310.1">
    <property type="nucleotide sequence ID" value="NZ_VKDB01000016.1"/>
</dbReference>
<comment type="caution">
    <text evidence="1">The sequence shown here is derived from an EMBL/GenBank/DDBJ whole genome shotgun (WGS) entry which is preliminary data.</text>
</comment>
<evidence type="ECO:0000313" key="1">
    <source>
        <dbReference type="EMBL" id="TSA82546.1"/>
    </source>
</evidence>
<reference evidence="1 2" key="1">
    <citation type="submission" date="2019-07" db="EMBL/GenBank/DDBJ databases">
        <title>Deinococcus detaillus sp. nov., isolated from humus soil in Antarctica.</title>
        <authorList>
            <person name="Zhang K."/>
        </authorList>
    </citation>
    <scope>NUCLEOTIDE SEQUENCE [LARGE SCALE GENOMIC DNA]</scope>
    <source>
        <strain evidence="1 2">H1</strain>
    </source>
</reference>
<dbReference type="Proteomes" id="UP000316092">
    <property type="component" value="Unassembled WGS sequence"/>
</dbReference>
<gene>
    <name evidence="1" type="ORF">FNU79_13325</name>
</gene>
<dbReference type="OrthoDB" id="24500at2"/>
<proteinExistence type="predicted"/>
<evidence type="ECO:0000313" key="2">
    <source>
        <dbReference type="Proteomes" id="UP000316092"/>
    </source>
</evidence>
<protein>
    <submittedName>
        <fullName evidence="1">Uncharacterized protein</fullName>
    </submittedName>
</protein>
<dbReference type="AlphaFoldDB" id="A0A553UQQ6"/>
<organism evidence="1 2">
    <name type="scientific">Deinococcus detaillensis</name>
    <dbReference type="NCBI Taxonomy" id="2592048"/>
    <lineage>
        <taxon>Bacteria</taxon>
        <taxon>Thermotogati</taxon>
        <taxon>Deinococcota</taxon>
        <taxon>Deinococci</taxon>
        <taxon>Deinococcales</taxon>
        <taxon>Deinococcaceae</taxon>
        <taxon>Deinococcus</taxon>
    </lineage>
</organism>
<keyword evidence="2" id="KW-1185">Reference proteome</keyword>
<accession>A0A553UQQ6</accession>